<organism evidence="1">
    <name type="scientific">marine sediment metagenome</name>
    <dbReference type="NCBI Taxonomy" id="412755"/>
    <lineage>
        <taxon>unclassified sequences</taxon>
        <taxon>metagenomes</taxon>
        <taxon>ecological metagenomes</taxon>
    </lineage>
</organism>
<protein>
    <recommendedName>
        <fullName evidence="2">DUF2442 domain-containing protein</fullName>
    </recommendedName>
</protein>
<comment type="caution">
    <text evidence="1">The sequence shown here is derived from an EMBL/GenBank/DDBJ whole genome shotgun (WGS) entry which is preliminary data.</text>
</comment>
<dbReference type="EMBL" id="BART01039882">
    <property type="protein sequence ID" value="GAH24178.1"/>
    <property type="molecule type" value="Genomic_DNA"/>
</dbReference>
<dbReference type="SUPFAM" id="SSF143880">
    <property type="entry name" value="NE0471 N-terminal domain-like"/>
    <property type="match status" value="1"/>
</dbReference>
<dbReference type="InterPro" id="IPR036782">
    <property type="entry name" value="NE0471-like_N"/>
</dbReference>
<accession>X1FTT0</accession>
<evidence type="ECO:0000313" key="1">
    <source>
        <dbReference type="EMBL" id="GAH24178.1"/>
    </source>
</evidence>
<sequence length="83" mass="9700">MNPRVKEATPGQNYTVHLIFDNGEEGVFDVKPYLDKGVFKELKNLNFFNSVKPFMGTIQWKNGQDFCPDTLYIESKRLTRRRA</sequence>
<dbReference type="AlphaFoldDB" id="X1FTT0"/>
<gene>
    <name evidence="1" type="ORF">S01H4_65278</name>
</gene>
<dbReference type="InterPro" id="IPR018841">
    <property type="entry name" value="DUF2442"/>
</dbReference>
<dbReference type="Gene3D" id="3.30.2020.10">
    <property type="entry name" value="NE0471-like N-terminal domain"/>
    <property type="match status" value="1"/>
</dbReference>
<proteinExistence type="predicted"/>
<evidence type="ECO:0008006" key="2">
    <source>
        <dbReference type="Google" id="ProtNLM"/>
    </source>
</evidence>
<name>X1FTT0_9ZZZZ</name>
<reference evidence="1" key="1">
    <citation type="journal article" date="2014" name="Front. Microbiol.">
        <title>High frequency of phylogenetically diverse reductive dehalogenase-homologous genes in deep subseafloor sedimentary metagenomes.</title>
        <authorList>
            <person name="Kawai M."/>
            <person name="Futagami T."/>
            <person name="Toyoda A."/>
            <person name="Takaki Y."/>
            <person name="Nishi S."/>
            <person name="Hori S."/>
            <person name="Arai W."/>
            <person name="Tsubouchi T."/>
            <person name="Morono Y."/>
            <person name="Uchiyama I."/>
            <person name="Ito T."/>
            <person name="Fujiyama A."/>
            <person name="Inagaki F."/>
            <person name="Takami H."/>
        </authorList>
    </citation>
    <scope>NUCLEOTIDE SEQUENCE</scope>
    <source>
        <strain evidence="1">Expedition CK06-06</strain>
    </source>
</reference>
<dbReference type="Pfam" id="PF10387">
    <property type="entry name" value="DUF2442"/>
    <property type="match status" value="1"/>
</dbReference>